<dbReference type="GO" id="GO:0016706">
    <property type="term" value="F:2-oxoglutarate-dependent dioxygenase activity"/>
    <property type="evidence" value="ECO:0007669"/>
    <property type="project" value="UniProtKB-UniRule"/>
</dbReference>
<protein>
    <submittedName>
        <fullName evidence="9">PKHD-type hydroxylase</fullName>
    </submittedName>
</protein>
<dbReference type="InterPro" id="IPR005123">
    <property type="entry name" value="Oxoglu/Fe-dep_dioxygenase_dom"/>
</dbReference>
<feature type="binding site" evidence="7">
    <location>
        <position position="96"/>
    </location>
    <ligand>
        <name>Fe cation</name>
        <dbReference type="ChEBI" id="CHEBI:24875"/>
    </ligand>
</feature>
<evidence type="ECO:0000256" key="3">
    <source>
        <dbReference type="ARBA" id="ARBA00022896"/>
    </source>
</evidence>
<comment type="cofactor">
    <cofactor evidence="1 7">
        <name>L-ascorbate</name>
        <dbReference type="ChEBI" id="CHEBI:38290"/>
    </cofactor>
</comment>
<feature type="binding site" evidence="7">
    <location>
        <position position="151"/>
    </location>
    <ligand>
        <name>Fe cation</name>
        <dbReference type="ChEBI" id="CHEBI:24875"/>
    </ligand>
</feature>
<evidence type="ECO:0000313" key="9">
    <source>
        <dbReference type="EMBL" id="SDW63653.1"/>
    </source>
</evidence>
<proteinExistence type="inferred from homology"/>
<dbReference type="InterPro" id="IPR006620">
    <property type="entry name" value="Pro_4_hyd_alph"/>
</dbReference>
<dbReference type="GO" id="GO:0006974">
    <property type="term" value="P:DNA damage response"/>
    <property type="evidence" value="ECO:0007669"/>
    <property type="project" value="TreeGrafter"/>
</dbReference>
<dbReference type="NCBIfam" id="NF003974">
    <property type="entry name" value="PRK05467.1-3"/>
    <property type="match status" value="1"/>
</dbReference>
<dbReference type="Proteomes" id="UP000198500">
    <property type="component" value="Unassembled WGS sequence"/>
</dbReference>
<dbReference type="PANTHER" id="PTHR41536">
    <property type="entry name" value="PKHD-TYPE HYDROXYLASE YBIX"/>
    <property type="match status" value="1"/>
</dbReference>
<evidence type="ECO:0000256" key="1">
    <source>
        <dbReference type="ARBA" id="ARBA00001961"/>
    </source>
</evidence>
<evidence type="ECO:0000313" key="10">
    <source>
        <dbReference type="Proteomes" id="UP000198500"/>
    </source>
</evidence>
<evidence type="ECO:0000256" key="2">
    <source>
        <dbReference type="ARBA" id="ARBA00022723"/>
    </source>
</evidence>
<dbReference type="GO" id="GO:0006879">
    <property type="term" value="P:intracellular iron ion homeostasis"/>
    <property type="evidence" value="ECO:0007669"/>
    <property type="project" value="TreeGrafter"/>
</dbReference>
<feature type="binding site" evidence="7">
    <location>
        <position position="94"/>
    </location>
    <ligand>
        <name>Fe cation</name>
        <dbReference type="ChEBI" id="CHEBI:24875"/>
    </ligand>
</feature>
<dbReference type="NCBIfam" id="NF003975">
    <property type="entry name" value="PRK05467.1-4"/>
    <property type="match status" value="1"/>
</dbReference>
<keyword evidence="2 7" id="KW-0479">Metal-binding</keyword>
<dbReference type="InterPro" id="IPR044862">
    <property type="entry name" value="Pro_4_hyd_alph_FE2OG_OXY"/>
</dbReference>
<dbReference type="Gene3D" id="2.60.120.620">
    <property type="entry name" value="q2cbj1_9rhob like domain"/>
    <property type="match status" value="1"/>
</dbReference>
<dbReference type="InterPro" id="IPR023550">
    <property type="entry name" value="PKHD_hydroxylase"/>
</dbReference>
<dbReference type="GO" id="GO:0031418">
    <property type="term" value="F:L-ascorbic acid binding"/>
    <property type="evidence" value="ECO:0007669"/>
    <property type="project" value="UniProtKB-KW"/>
</dbReference>
<dbReference type="STRING" id="574349.SAMN05443545_102331"/>
<dbReference type="InterPro" id="IPR041097">
    <property type="entry name" value="PKHD_C"/>
</dbReference>
<organism evidence="9 10">
    <name type="scientific">Aidingimonas halophila</name>
    <dbReference type="NCBI Taxonomy" id="574349"/>
    <lineage>
        <taxon>Bacteria</taxon>
        <taxon>Pseudomonadati</taxon>
        <taxon>Pseudomonadota</taxon>
        <taxon>Gammaproteobacteria</taxon>
        <taxon>Oceanospirillales</taxon>
        <taxon>Halomonadaceae</taxon>
        <taxon>Aidingimonas</taxon>
    </lineage>
</organism>
<sequence>MMIIGNVLDQHEVVALREAAESIPYEDGRKTAGRYAREVKHNTQAGATTERDAILAKVKKALNRHEVFQSAARPRHFARMLVSRYRPGMAYGTHVDDPIMKGSRTDLSFTLFLSELDAYEGGGLVIEDAIEERVLRLQPGDLVLYPTSALHRVEPVSWGERLAVVGWVTSWVRDPAQREILYDLDETTRAIFDAYGKTEAFDRLFKAKSNLYRMWAEG</sequence>
<dbReference type="Gene3D" id="4.10.860.20">
    <property type="entry name" value="Rabenosyn, Rab binding domain"/>
    <property type="match status" value="1"/>
</dbReference>
<evidence type="ECO:0000259" key="8">
    <source>
        <dbReference type="PROSITE" id="PS51471"/>
    </source>
</evidence>
<feature type="binding site" evidence="7">
    <location>
        <position position="161"/>
    </location>
    <ligand>
        <name>2-oxoglutarate</name>
        <dbReference type="ChEBI" id="CHEBI:16810"/>
    </ligand>
</feature>
<dbReference type="RefSeq" id="WP_092568582.1">
    <property type="nucleotide sequence ID" value="NZ_BMXH01000002.1"/>
</dbReference>
<evidence type="ECO:0000256" key="7">
    <source>
        <dbReference type="HAMAP-Rule" id="MF_00657"/>
    </source>
</evidence>
<name>A0A1H2V5S2_9GAMM</name>
<dbReference type="HAMAP" id="MF_00657">
    <property type="entry name" value="Hydroxyl_YbiX"/>
    <property type="match status" value="1"/>
</dbReference>
<reference evidence="9 10" key="1">
    <citation type="submission" date="2016-10" db="EMBL/GenBank/DDBJ databases">
        <authorList>
            <person name="de Groot N.N."/>
        </authorList>
    </citation>
    <scope>NUCLEOTIDE SEQUENCE [LARGE SCALE GENOMIC DNA]</scope>
    <source>
        <strain evidence="9 10">DSM 19219</strain>
    </source>
</reference>
<keyword evidence="4 7" id="KW-0223">Dioxygenase</keyword>
<dbReference type="SMART" id="SM00702">
    <property type="entry name" value="P4Hc"/>
    <property type="match status" value="1"/>
</dbReference>
<dbReference type="OrthoDB" id="9812472at2"/>
<keyword evidence="5 7" id="KW-0560">Oxidoreductase</keyword>
<accession>A0A1H2V5S2</accession>
<dbReference type="Pfam" id="PF13640">
    <property type="entry name" value="2OG-FeII_Oxy_3"/>
    <property type="match status" value="1"/>
</dbReference>
<comment type="cofactor">
    <cofactor evidence="7">
        <name>Fe(2+)</name>
        <dbReference type="ChEBI" id="CHEBI:29033"/>
    </cofactor>
    <text evidence="7">Binds 1 Fe(2+) ion per subunit.</text>
</comment>
<keyword evidence="10" id="KW-1185">Reference proteome</keyword>
<feature type="domain" description="Fe2OG dioxygenase" evidence="8">
    <location>
        <begin position="76"/>
        <end position="170"/>
    </location>
</feature>
<dbReference type="Pfam" id="PF18331">
    <property type="entry name" value="PKHD_C"/>
    <property type="match status" value="1"/>
</dbReference>
<keyword evidence="6 7" id="KW-0408">Iron</keyword>
<gene>
    <name evidence="9" type="ORF">SAMN05443545_102331</name>
</gene>
<evidence type="ECO:0000256" key="4">
    <source>
        <dbReference type="ARBA" id="ARBA00022964"/>
    </source>
</evidence>
<evidence type="ECO:0000256" key="5">
    <source>
        <dbReference type="ARBA" id="ARBA00023002"/>
    </source>
</evidence>
<dbReference type="AlphaFoldDB" id="A0A1H2V5S2"/>
<dbReference type="PROSITE" id="PS51471">
    <property type="entry name" value="FE2OG_OXY"/>
    <property type="match status" value="1"/>
</dbReference>
<evidence type="ECO:0000256" key="6">
    <source>
        <dbReference type="ARBA" id="ARBA00023004"/>
    </source>
</evidence>
<keyword evidence="3 7" id="KW-0847">Vitamin C</keyword>
<dbReference type="PANTHER" id="PTHR41536:SF1">
    <property type="entry name" value="PKHD-TYPE HYDROXYLASE YBIX"/>
    <property type="match status" value="1"/>
</dbReference>
<dbReference type="GO" id="GO:0005506">
    <property type="term" value="F:iron ion binding"/>
    <property type="evidence" value="ECO:0007669"/>
    <property type="project" value="UniProtKB-UniRule"/>
</dbReference>
<dbReference type="EMBL" id="FNNI01000002">
    <property type="protein sequence ID" value="SDW63653.1"/>
    <property type="molecule type" value="Genomic_DNA"/>
</dbReference>